<dbReference type="EMBL" id="KB445816">
    <property type="protein sequence ID" value="EMD31684.1"/>
    <property type="molecule type" value="Genomic_DNA"/>
</dbReference>
<dbReference type="HOGENOM" id="CLU_026658_0_0_1"/>
<accession>M2P8G7</accession>
<proteinExistence type="predicted"/>
<gene>
    <name evidence="2" type="ORF">CERSUDRAFT_88826</name>
</gene>
<evidence type="ECO:0000256" key="1">
    <source>
        <dbReference type="SAM" id="MobiDB-lite"/>
    </source>
</evidence>
<feature type="compositionally biased region" description="Low complexity" evidence="1">
    <location>
        <begin position="202"/>
        <end position="225"/>
    </location>
</feature>
<dbReference type="OrthoDB" id="3365472at2759"/>
<feature type="compositionally biased region" description="Polar residues" evidence="1">
    <location>
        <begin position="181"/>
        <end position="190"/>
    </location>
</feature>
<feature type="compositionally biased region" description="Basic residues" evidence="1">
    <location>
        <begin position="74"/>
        <end position="90"/>
    </location>
</feature>
<keyword evidence="3" id="KW-1185">Reference proteome</keyword>
<feature type="region of interest" description="Disordered" evidence="1">
    <location>
        <begin position="24"/>
        <end position="120"/>
    </location>
</feature>
<sequence>MEISFDSTWCPVCSRQIVPKRMLVPVPPPHAPPPSSPSSESKQQPVDIPAGAPAVRRARPRGGLKHGMGCGTGRVKHATGRGTGRVKRVGSAKESSKRTPPPAPAVPAAVTTTATSAPQQPRMRTVIDQTPAPLYCSDECRLGDLQNSHGALDIKFTPQRCASPVLPLVPPNSVSDVSSPEATDSSSGASVGSRMGLVSPVSARASTLAPAPSTTSVPPTTAPAPGGDKYASRAYAALQAPEVSKDTRPRNDYQSGIMMAAQRIRAALFTEPPKKSGLFSPTCAPAPTVEQPIPGWTDGSHAWRASVYSLANPNEVPLPGEEGRLPRAYRGFVASPHRSRGVHAALSADANDFPTLQRLASAPPKVPRVQSGTAELYSKFHATLSRRCESRASLRYGAPSTSPTGSTRSLPQSHREVPLVKPGAEGRLLVPDVKMRRTSSTASVDGARSPPSYSSLIADRATRRKRSPLSHQGSATSFATSASGSARSTGGSVDTISEADETMRVRPSRSAPIRTRMSQTAPPPWSYSDTLTYEIMPTPPQKRIERRIVDGVEIDVEVEVNVDEPRKRLFLFPSREEVDMIKPRCRHHH</sequence>
<feature type="region of interest" description="Disordered" evidence="1">
    <location>
        <begin position="391"/>
        <end position="525"/>
    </location>
</feature>
<protein>
    <submittedName>
        <fullName evidence="2">Uncharacterized protein</fullName>
    </submittedName>
</protein>
<feature type="compositionally biased region" description="Pro residues" evidence="1">
    <location>
        <begin position="25"/>
        <end position="36"/>
    </location>
</feature>
<evidence type="ECO:0000313" key="2">
    <source>
        <dbReference type="EMBL" id="EMD31684.1"/>
    </source>
</evidence>
<name>M2P8G7_CERS8</name>
<feature type="compositionally biased region" description="Polar residues" evidence="1">
    <location>
        <begin position="399"/>
        <end position="412"/>
    </location>
</feature>
<feature type="compositionally biased region" description="Low complexity" evidence="1">
    <location>
        <begin position="106"/>
        <end position="115"/>
    </location>
</feature>
<organism evidence="2 3">
    <name type="scientific">Ceriporiopsis subvermispora (strain B)</name>
    <name type="common">White-rot fungus</name>
    <name type="synonym">Gelatoporia subvermispora</name>
    <dbReference type="NCBI Taxonomy" id="914234"/>
    <lineage>
        <taxon>Eukaryota</taxon>
        <taxon>Fungi</taxon>
        <taxon>Dikarya</taxon>
        <taxon>Basidiomycota</taxon>
        <taxon>Agaricomycotina</taxon>
        <taxon>Agaricomycetes</taxon>
        <taxon>Polyporales</taxon>
        <taxon>Gelatoporiaceae</taxon>
        <taxon>Gelatoporia</taxon>
    </lineage>
</organism>
<feature type="compositionally biased region" description="Low complexity" evidence="1">
    <location>
        <begin position="473"/>
        <end position="492"/>
    </location>
</feature>
<dbReference type="AlphaFoldDB" id="M2P8G7"/>
<dbReference type="Proteomes" id="UP000016930">
    <property type="component" value="Unassembled WGS sequence"/>
</dbReference>
<evidence type="ECO:0000313" key="3">
    <source>
        <dbReference type="Proteomes" id="UP000016930"/>
    </source>
</evidence>
<feature type="region of interest" description="Disordered" evidence="1">
    <location>
        <begin position="172"/>
        <end position="229"/>
    </location>
</feature>
<reference evidence="2 3" key="1">
    <citation type="journal article" date="2012" name="Proc. Natl. Acad. Sci. U.S.A.">
        <title>Comparative genomics of Ceriporiopsis subvermispora and Phanerochaete chrysosporium provide insight into selective ligninolysis.</title>
        <authorList>
            <person name="Fernandez-Fueyo E."/>
            <person name="Ruiz-Duenas F.J."/>
            <person name="Ferreira P."/>
            <person name="Floudas D."/>
            <person name="Hibbett D.S."/>
            <person name="Canessa P."/>
            <person name="Larrondo L.F."/>
            <person name="James T.Y."/>
            <person name="Seelenfreund D."/>
            <person name="Lobos S."/>
            <person name="Polanco R."/>
            <person name="Tello M."/>
            <person name="Honda Y."/>
            <person name="Watanabe T."/>
            <person name="Watanabe T."/>
            <person name="Ryu J.S."/>
            <person name="Kubicek C.P."/>
            <person name="Schmoll M."/>
            <person name="Gaskell J."/>
            <person name="Hammel K.E."/>
            <person name="St John F.J."/>
            <person name="Vanden Wymelenberg A."/>
            <person name="Sabat G."/>
            <person name="Splinter BonDurant S."/>
            <person name="Syed K."/>
            <person name="Yadav J.S."/>
            <person name="Doddapaneni H."/>
            <person name="Subramanian V."/>
            <person name="Lavin J.L."/>
            <person name="Oguiza J.A."/>
            <person name="Perez G."/>
            <person name="Pisabarro A.G."/>
            <person name="Ramirez L."/>
            <person name="Santoyo F."/>
            <person name="Master E."/>
            <person name="Coutinho P.M."/>
            <person name="Henrissat B."/>
            <person name="Lombard V."/>
            <person name="Magnuson J.K."/>
            <person name="Kuees U."/>
            <person name="Hori C."/>
            <person name="Igarashi K."/>
            <person name="Samejima M."/>
            <person name="Held B.W."/>
            <person name="Barry K.W."/>
            <person name="LaButti K.M."/>
            <person name="Lapidus A."/>
            <person name="Lindquist E.A."/>
            <person name="Lucas S.M."/>
            <person name="Riley R."/>
            <person name="Salamov A.A."/>
            <person name="Hoffmeister D."/>
            <person name="Schwenk D."/>
            <person name="Hadar Y."/>
            <person name="Yarden O."/>
            <person name="de Vries R.P."/>
            <person name="Wiebenga A."/>
            <person name="Stenlid J."/>
            <person name="Eastwood D."/>
            <person name="Grigoriev I.V."/>
            <person name="Berka R.M."/>
            <person name="Blanchette R.A."/>
            <person name="Kersten P."/>
            <person name="Martinez A.T."/>
            <person name="Vicuna R."/>
            <person name="Cullen D."/>
        </authorList>
    </citation>
    <scope>NUCLEOTIDE SEQUENCE [LARGE SCALE GENOMIC DNA]</scope>
    <source>
        <strain evidence="2 3">B</strain>
    </source>
</reference>